<dbReference type="AlphaFoldDB" id="A0AAP9KWU6"/>
<sequence>MKTTQDVKIQHRICRKIEHFDVLESEYPRIEAILSLSK</sequence>
<dbReference type="Proteomes" id="UP000423274">
    <property type="component" value="Chromosome"/>
</dbReference>
<gene>
    <name evidence="1" type="ORF">LCAKO_3196</name>
</gene>
<evidence type="ECO:0000313" key="1">
    <source>
        <dbReference type="EMBL" id="QGV19682.1"/>
    </source>
</evidence>
<organism evidence="1 2">
    <name type="scientific">Lacticaseibacillus paracasei subsp. paracasei</name>
    <dbReference type="NCBI Taxonomy" id="47714"/>
    <lineage>
        <taxon>Bacteria</taxon>
        <taxon>Bacillati</taxon>
        <taxon>Bacillota</taxon>
        <taxon>Bacilli</taxon>
        <taxon>Lactobacillales</taxon>
        <taxon>Lactobacillaceae</taxon>
        <taxon>Lacticaseibacillus</taxon>
    </lineage>
</organism>
<evidence type="ECO:0000313" key="2">
    <source>
        <dbReference type="Proteomes" id="UP000423274"/>
    </source>
</evidence>
<reference evidence="1 2" key="1">
    <citation type="submission" date="2017-08" db="EMBL/GenBank/DDBJ databases">
        <title>Genome sequence, comparative genomics and functional analysis of the highly adhesive Lactobacillus paracasei Kobulty strain.</title>
        <authorList>
            <person name="Koryszewska-Baginska A."/>
            <person name="Grynberg M."/>
            <person name="Aleksandrzak-Piekarczyk T."/>
        </authorList>
    </citation>
    <scope>NUCLEOTIDE SEQUENCE [LARGE SCALE GENOMIC DNA]</scope>
    <source>
        <strain evidence="1 2">IBB3423</strain>
    </source>
</reference>
<accession>A0AAP9KWU6</accession>
<name>A0AAP9KWU6_LACPA</name>
<proteinExistence type="predicted"/>
<protein>
    <submittedName>
        <fullName evidence="1">Uncharacterized protein</fullName>
    </submittedName>
</protein>
<dbReference type="EMBL" id="CP022954">
    <property type="protein sequence ID" value="QGV19682.1"/>
    <property type="molecule type" value="Genomic_DNA"/>
</dbReference>